<dbReference type="GO" id="GO:0000166">
    <property type="term" value="F:nucleotide binding"/>
    <property type="evidence" value="ECO:0007669"/>
    <property type="project" value="InterPro"/>
</dbReference>
<dbReference type="Pfam" id="PF01408">
    <property type="entry name" value="GFO_IDH_MocA"/>
    <property type="match status" value="1"/>
</dbReference>
<evidence type="ECO:0000259" key="3">
    <source>
        <dbReference type="Pfam" id="PF22725"/>
    </source>
</evidence>
<keyword evidence="1" id="KW-0560">Oxidoreductase</keyword>
<protein>
    <submittedName>
        <fullName evidence="4">Putative dehydrogenase</fullName>
    </submittedName>
</protein>
<dbReference type="InterPro" id="IPR050463">
    <property type="entry name" value="Gfo/Idh/MocA_oxidrdct_glycsds"/>
</dbReference>
<dbReference type="PANTHER" id="PTHR43818">
    <property type="entry name" value="BCDNA.GH03377"/>
    <property type="match status" value="1"/>
</dbReference>
<dbReference type="Gene3D" id="3.30.360.10">
    <property type="entry name" value="Dihydrodipicolinate Reductase, domain 2"/>
    <property type="match status" value="1"/>
</dbReference>
<accession>A0A841HXV1</accession>
<dbReference type="RefSeq" id="WP_183986749.1">
    <property type="nucleotide sequence ID" value="NZ_JACHHG010000006.1"/>
</dbReference>
<dbReference type="InterPro" id="IPR036291">
    <property type="entry name" value="NAD(P)-bd_dom_sf"/>
</dbReference>
<dbReference type="SUPFAM" id="SSF51735">
    <property type="entry name" value="NAD(P)-binding Rossmann-fold domains"/>
    <property type="match status" value="1"/>
</dbReference>
<dbReference type="EMBL" id="JACHHG010000006">
    <property type="protein sequence ID" value="MBB6098371.1"/>
    <property type="molecule type" value="Genomic_DNA"/>
</dbReference>
<organism evidence="4 5">
    <name type="scientific">Deinobacterium chartae</name>
    <dbReference type="NCBI Taxonomy" id="521158"/>
    <lineage>
        <taxon>Bacteria</taxon>
        <taxon>Thermotogati</taxon>
        <taxon>Deinococcota</taxon>
        <taxon>Deinococci</taxon>
        <taxon>Deinococcales</taxon>
        <taxon>Deinococcaceae</taxon>
        <taxon>Deinobacterium</taxon>
    </lineage>
</organism>
<dbReference type="AlphaFoldDB" id="A0A841HXV1"/>
<dbReference type="GO" id="GO:0016491">
    <property type="term" value="F:oxidoreductase activity"/>
    <property type="evidence" value="ECO:0007669"/>
    <property type="project" value="UniProtKB-KW"/>
</dbReference>
<feature type="domain" description="Gfo/Idh/MocA-like oxidoreductase N-terminal" evidence="2">
    <location>
        <begin position="1"/>
        <end position="115"/>
    </location>
</feature>
<gene>
    <name evidence="4" type="ORF">HNR42_001805</name>
</gene>
<name>A0A841HXV1_9DEIO</name>
<dbReference type="InterPro" id="IPR055170">
    <property type="entry name" value="GFO_IDH_MocA-like_dom"/>
</dbReference>
<evidence type="ECO:0000256" key="1">
    <source>
        <dbReference type="ARBA" id="ARBA00023002"/>
    </source>
</evidence>
<dbReference type="Gene3D" id="3.40.50.720">
    <property type="entry name" value="NAD(P)-binding Rossmann-like Domain"/>
    <property type="match status" value="1"/>
</dbReference>
<feature type="domain" description="GFO/IDH/MocA-like oxidoreductase" evidence="3">
    <location>
        <begin position="128"/>
        <end position="261"/>
    </location>
</feature>
<reference evidence="4 5" key="1">
    <citation type="submission" date="2020-08" db="EMBL/GenBank/DDBJ databases">
        <title>Genomic Encyclopedia of Type Strains, Phase IV (KMG-IV): sequencing the most valuable type-strain genomes for metagenomic binning, comparative biology and taxonomic classification.</title>
        <authorList>
            <person name="Goeker M."/>
        </authorList>
    </citation>
    <scope>NUCLEOTIDE SEQUENCE [LARGE SCALE GENOMIC DNA]</scope>
    <source>
        <strain evidence="4 5">DSM 21458</strain>
    </source>
</reference>
<evidence type="ECO:0000313" key="4">
    <source>
        <dbReference type="EMBL" id="MBB6098371.1"/>
    </source>
</evidence>
<sequence length="360" mass="38737">MRVGIIGCGDISVTYLKNASGVTPFTVAAVADLDLERASRRAREYGVERVLTPQELLAQPDIEVVLNLTVPAAHFEVSRAALEAGKHVYGEKPLAIRREDGETLVLLASERGLKLGSAPDTFLGAGLQTARKLIDDGVIGRPLAATAFMMGRGPESWHPSPDFFYRPGAGPLFDMGPYYLTALISLLGPITCVTGQAVSGHTERVITGPVRTGERIRVETPTHITGLLAFESGAVATLITSFDVWYAELPRIEIYGTEGTLSIPDPNTFGGPVRLRRAGEEAWREVPLTHAYATNSRGVGLRDLIEAAQQGREPRASGRLALHVLDAMQSILESSEARRTLDLGSRAERPAPLEALPTTV</sequence>
<dbReference type="InterPro" id="IPR000683">
    <property type="entry name" value="Gfo/Idh/MocA-like_OxRdtase_N"/>
</dbReference>
<evidence type="ECO:0000313" key="5">
    <source>
        <dbReference type="Proteomes" id="UP000569951"/>
    </source>
</evidence>
<dbReference type="SUPFAM" id="SSF55347">
    <property type="entry name" value="Glyceraldehyde-3-phosphate dehydrogenase-like, C-terminal domain"/>
    <property type="match status" value="1"/>
</dbReference>
<dbReference type="PANTHER" id="PTHR43818:SF11">
    <property type="entry name" value="BCDNA.GH03377"/>
    <property type="match status" value="1"/>
</dbReference>
<dbReference type="Pfam" id="PF22725">
    <property type="entry name" value="GFO_IDH_MocA_C3"/>
    <property type="match status" value="1"/>
</dbReference>
<proteinExistence type="predicted"/>
<dbReference type="Proteomes" id="UP000569951">
    <property type="component" value="Unassembled WGS sequence"/>
</dbReference>
<keyword evidence="5" id="KW-1185">Reference proteome</keyword>
<evidence type="ECO:0000259" key="2">
    <source>
        <dbReference type="Pfam" id="PF01408"/>
    </source>
</evidence>
<comment type="caution">
    <text evidence="4">The sequence shown here is derived from an EMBL/GenBank/DDBJ whole genome shotgun (WGS) entry which is preliminary data.</text>
</comment>